<dbReference type="Gene3D" id="3.40.50.150">
    <property type="entry name" value="Vaccinia Virus protein VP39"/>
    <property type="match status" value="1"/>
</dbReference>
<dbReference type="PANTHER" id="PTHR43861">
    <property type="entry name" value="TRANS-ACONITATE 2-METHYLTRANSFERASE-RELATED"/>
    <property type="match status" value="1"/>
</dbReference>
<dbReference type="GO" id="GO:0032259">
    <property type="term" value="P:methylation"/>
    <property type="evidence" value="ECO:0007669"/>
    <property type="project" value="UniProtKB-KW"/>
</dbReference>
<keyword evidence="3" id="KW-1185">Reference proteome</keyword>
<dbReference type="SUPFAM" id="SSF53335">
    <property type="entry name" value="S-adenosyl-L-methionine-dependent methyltransferases"/>
    <property type="match status" value="1"/>
</dbReference>
<dbReference type="AlphaFoldDB" id="Q3SJY8"/>
<dbReference type="OrthoDB" id="9791837at2"/>
<dbReference type="CDD" id="cd02440">
    <property type="entry name" value="AdoMet_MTases"/>
    <property type="match status" value="1"/>
</dbReference>
<organism evidence="2 3">
    <name type="scientific">Thiobacillus denitrificans (strain ATCC 25259 / T1)</name>
    <dbReference type="NCBI Taxonomy" id="292415"/>
    <lineage>
        <taxon>Bacteria</taxon>
        <taxon>Pseudomonadati</taxon>
        <taxon>Pseudomonadota</taxon>
        <taxon>Betaproteobacteria</taxon>
        <taxon>Nitrosomonadales</taxon>
        <taxon>Thiobacillaceae</taxon>
        <taxon>Thiobacillus</taxon>
    </lineage>
</organism>
<dbReference type="eggNOG" id="COG2226">
    <property type="taxonomic scope" value="Bacteria"/>
</dbReference>
<dbReference type="KEGG" id="tbd:Tbd_1055"/>
<keyword evidence="2" id="KW-0489">Methyltransferase</keyword>
<dbReference type="HOGENOM" id="CLU_037990_1_2_4"/>
<keyword evidence="1 2" id="KW-0808">Transferase</keyword>
<gene>
    <name evidence="2" type="ordered locus">Tbd_1055</name>
</gene>
<dbReference type="RefSeq" id="WP_011311567.1">
    <property type="nucleotide sequence ID" value="NC_007404.1"/>
</dbReference>
<dbReference type="GO" id="GO:0008168">
    <property type="term" value="F:methyltransferase activity"/>
    <property type="evidence" value="ECO:0007669"/>
    <property type="project" value="UniProtKB-KW"/>
</dbReference>
<name>Q3SJY8_THIDA</name>
<dbReference type="STRING" id="292415.Tbd_1055"/>
<dbReference type="Proteomes" id="UP000008291">
    <property type="component" value="Chromosome"/>
</dbReference>
<evidence type="ECO:0000313" key="3">
    <source>
        <dbReference type="Proteomes" id="UP000008291"/>
    </source>
</evidence>
<dbReference type="InterPro" id="IPR029063">
    <property type="entry name" value="SAM-dependent_MTases_sf"/>
</dbReference>
<reference evidence="2 3" key="1">
    <citation type="journal article" date="2006" name="J. Bacteriol.">
        <title>The genome sequence of the obligately chemolithoautotrophic, facultatively anaerobic bacterium Thiobacillus denitrificans.</title>
        <authorList>
            <person name="Beller H.R."/>
            <person name="Chain P.S."/>
            <person name="Letain T.E."/>
            <person name="Chakicherla A."/>
            <person name="Larimer F.W."/>
            <person name="Richardson P.M."/>
            <person name="Coleman M.A."/>
            <person name="Wood A.P."/>
            <person name="Kelly D.P."/>
        </authorList>
    </citation>
    <scope>NUCLEOTIDE SEQUENCE [LARGE SCALE GENOMIC DNA]</scope>
    <source>
        <strain evidence="2 3">ATCC 25259</strain>
    </source>
</reference>
<dbReference type="PANTHER" id="PTHR43861:SF3">
    <property type="entry name" value="PUTATIVE (AFU_ORTHOLOGUE AFUA_2G14390)-RELATED"/>
    <property type="match status" value="1"/>
</dbReference>
<dbReference type="EMBL" id="CP000116">
    <property type="protein sequence ID" value="AAZ97008.1"/>
    <property type="molecule type" value="Genomic_DNA"/>
</dbReference>
<accession>Q3SJY8</accession>
<proteinExistence type="predicted"/>
<evidence type="ECO:0000313" key="2">
    <source>
        <dbReference type="EMBL" id="AAZ97008.1"/>
    </source>
</evidence>
<evidence type="ECO:0000256" key="1">
    <source>
        <dbReference type="ARBA" id="ARBA00022679"/>
    </source>
</evidence>
<protein>
    <submittedName>
        <fullName evidence="2">S-adenosylmethionine-dependent methyltransferase</fullName>
    </submittedName>
</protein>
<dbReference type="Pfam" id="PF13489">
    <property type="entry name" value="Methyltransf_23"/>
    <property type="match status" value="1"/>
</dbReference>
<sequence length="218" mass="23680">MTSTPPTTPTTRLDAAHFDSKARAWDENPVFQERGSKIADAIRATVPLRRDMAALDYGCGTGLLSFPLKDELGSILLADSSSGMLDVLAEKIAAQGVDNMTPVKLDLLADPPPAQRFDLIYTSMTLHHVPDTARILGIFHALLKPGAYLCVADLDKEDGSFHGVEVDVHHGFDRAALGQRATTAGFTDVRFQPVFSISKEQPAGTRDYPVFLMTARRA</sequence>